<dbReference type="EMBL" id="LVXG01000012">
    <property type="protein sequence ID" value="OQP50878.1"/>
    <property type="molecule type" value="Genomic_DNA"/>
</dbReference>
<organism evidence="2 3">
    <name type="scientific">Niastella yeongjuensis</name>
    <dbReference type="NCBI Taxonomy" id="354355"/>
    <lineage>
        <taxon>Bacteria</taxon>
        <taxon>Pseudomonadati</taxon>
        <taxon>Bacteroidota</taxon>
        <taxon>Chitinophagia</taxon>
        <taxon>Chitinophagales</taxon>
        <taxon>Chitinophagaceae</taxon>
        <taxon>Niastella</taxon>
    </lineage>
</organism>
<keyword evidence="1" id="KW-0732">Signal</keyword>
<reference evidence="3" key="1">
    <citation type="submission" date="2016-04" db="EMBL/GenBank/DDBJ databases">
        <authorList>
            <person name="Chen L."/>
            <person name="Zhuang W."/>
            <person name="Wang G."/>
        </authorList>
    </citation>
    <scope>NUCLEOTIDE SEQUENCE [LARGE SCALE GENOMIC DNA]</scope>
    <source>
        <strain evidence="3">17621</strain>
    </source>
</reference>
<evidence type="ECO:0000256" key="1">
    <source>
        <dbReference type="SAM" id="SignalP"/>
    </source>
</evidence>
<feature type="signal peptide" evidence="1">
    <location>
        <begin position="1"/>
        <end position="23"/>
    </location>
</feature>
<accession>A0A1V9EXM3</accession>
<protein>
    <submittedName>
        <fullName evidence="2">Uncharacterized protein</fullName>
    </submittedName>
</protein>
<proteinExistence type="predicted"/>
<comment type="caution">
    <text evidence="2">The sequence shown here is derived from an EMBL/GenBank/DDBJ whole genome shotgun (WGS) entry which is preliminary data.</text>
</comment>
<sequence>MQKRILTLCLAIVCSLTAISQYADIRAAIQKQQFNKETIDQLKATTTVFFYSKEQKSEIESIKKAVTDGWNLTPLVFDEISRFEKYASDPKYSYFIIEGFTKESGSVSATHYYLNLRLFKDVSKKGKISTTGLCRVELYPNTQTLRMGYGKADEVIDNLYTKGGFYNWSPILLKAQLEVVATNLQNNIKPAHYDEIKDDNLTNILSSDTLYIPKTLLMSFNALSGKENEKPETIFNGYRYKYRICTDEELFDIFEISKRGRLLFEYVKSSTDKFITIYDLQQKKAIYRNYVAVSYNLKSKDIESIK</sequence>
<dbReference type="RefSeq" id="WP_081199359.1">
    <property type="nucleotide sequence ID" value="NZ_FOCZ01000001.1"/>
</dbReference>
<evidence type="ECO:0000313" key="2">
    <source>
        <dbReference type="EMBL" id="OQP50878.1"/>
    </source>
</evidence>
<dbReference type="AlphaFoldDB" id="A0A1V9EXM3"/>
<gene>
    <name evidence="2" type="ORF">A4H97_03365</name>
</gene>
<dbReference type="OrthoDB" id="668115at2"/>
<keyword evidence="3" id="KW-1185">Reference proteome</keyword>
<dbReference type="Proteomes" id="UP000192610">
    <property type="component" value="Unassembled WGS sequence"/>
</dbReference>
<evidence type="ECO:0000313" key="3">
    <source>
        <dbReference type="Proteomes" id="UP000192610"/>
    </source>
</evidence>
<name>A0A1V9EXM3_9BACT</name>
<feature type="chain" id="PRO_5010740814" evidence="1">
    <location>
        <begin position="24"/>
        <end position="306"/>
    </location>
</feature>